<protein>
    <submittedName>
        <fullName evidence="2">Uroporphyrinogen III synthase HEM4</fullName>
    </submittedName>
</protein>
<evidence type="ECO:0000313" key="2">
    <source>
        <dbReference type="EMBL" id="RIX32498.1"/>
    </source>
</evidence>
<keyword evidence="3" id="KW-1185">Reference proteome</keyword>
<dbReference type="EMBL" id="QXTF01000001">
    <property type="protein sequence ID" value="RIX32498.1"/>
    <property type="molecule type" value="Genomic_DNA"/>
</dbReference>
<sequence>MRKLLLVRPEPGLSASAARAQTLGMETIGCPLFEVEAVGWTLPDARQFDALLLTSANAVRHAGVQLQALARLPVYAVGGATADAANAAGLSVAATGNRDVEALLSTMPARLRLLHLAGEDRIDTSRRNMTSVTVYRSRAIEHPALPDTDDLVIALHSPRAARRLTELVGRRYRTRLAAISKAAADAAGCGWEEVGVAEMPADDSLLALAAMLCHKPDQS</sequence>
<dbReference type="RefSeq" id="WP_119532498.1">
    <property type="nucleotide sequence ID" value="NZ_QXTF01000001.1"/>
</dbReference>
<organism evidence="2 3">
    <name type="scientific">Sphingomonas edaphi</name>
    <dbReference type="NCBI Taxonomy" id="2315689"/>
    <lineage>
        <taxon>Bacteria</taxon>
        <taxon>Pseudomonadati</taxon>
        <taxon>Pseudomonadota</taxon>
        <taxon>Alphaproteobacteria</taxon>
        <taxon>Sphingomonadales</taxon>
        <taxon>Sphingomonadaceae</taxon>
        <taxon>Sphingomonas</taxon>
    </lineage>
</organism>
<name>A0A418Q3L1_9SPHN</name>
<dbReference type="InterPro" id="IPR003754">
    <property type="entry name" value="4pyrrol_synth_uPrphyn_synth"/>
</dbReference>
<evidence type="ECO:0000313" key="3">
    <source>
        <dbReference type="Proteomes" id="UP000285023"/>
    </source>
</evidence>
<gene>
    <name evidence="2" type="ORF">D3M59_06070</name>
</gene>
<dbReference type="InterPro" id="IPR036108">
    <property type="entry name" value="4pyrrol_syn_uPrphyn_synt_sf"/>
</dbReference>
<proteinExistence type="predicted"/>
<evidence type="ECO:0000259" key="1">
    <source>
        <dbReference type="Pfam" id="PF02602"/>
    </source>
</evidence>
<dbReference type="Gene3D" id="3.40.50.10090">
    <property type="match status" value="1"/>
</dbReference>
<dbReference type="Proteomes" id="UP000285023">
    <property type="component" value="Unassembled WGS sequence"/>
</dbReference>
<dbReference type="SUPFAM" id="SSF69618">
    <property type="entry name" value="HemD-like"/>
    <property type="match status" value="1"/>
</dbReference>
<reference evidence="2 3" key="1">
    <citation type="submission" date="2018-09" db="EMBL/GenBank/DDBJ databases">
        <title>Sphingomonas sp. DAC4.</title>
        <authorList>
            <person name="Seo T."/>
        </authorList>
    </citation>
    <scope>NUCLEOTIDE SEQUENCE [LARGE SCALE GENOMIC DNA]</scope>
    <source>
        <strain evidence="2 3">DAC4</strain>
    </source>
</reference>
<dbReference type="AlphaFoldDB" id="A0A418Q3L1"/>
<accession>A0A418Q3L1</accession>
<comment type="caution">
    <text evidence="2">The sequence shown here is derived from an EMBL/GenBank/DDBJ whole genome shotgun (WGS) entry which is preliminary data.</text>
</comment>
<dbReference type="GO" id="GO:0004852">
    <property type="term" value="F:uroporphyrinogen-III synthase activity"/>
    <property type="evidence" value="ECO:0007669"/>
    <property type="project" value="InterPro"/>
</dbReference>
<dbReference type="Pfam" id="PF02602">
    <property type="entry name" value="HEM4"/>
    <property type="match status" value="1"/>
</dbReference>
<dbReference type="OrthoDB" id="7424801at2"/>
<feature type="domain" description="Tetrapyrrole biosynthesis uroporphyrinogen III synthase" evidence="1">
    <location>
        <begin position="17"/>
        <end position="206"/>
    </location>
</feature>
<dbReference type="GO" id="GO:0033014">
    <property type="term" value="P:tetrapyrrole biosynthetic process"/>
    <property type="evidence" value="ECO:0007669"/>
    <property type="project" value="InterPro"/>
</dbReference>